<name>A0A545ATU2_9ACTN</name>
<reference evidence="1 2" key="1">
    <citation type="submission" date="2019-07" db="EMBL/GenBank/DDBJ databases">
        <title>Cryptosporangium phraense sp. nov., isolated from plant litter.</title>
        <authorList>
            <person name="Suriyachadkun C."/>
        </authorList>
    </citation>
    <scope>NUCLEOTIDE SEQUENCE [LARGE SCALE GENOMIC DNA]</scope>
    <source>
        <strain evidence="1 2">A-T 5661</strain>
    </source>
</reference>
<protein>
    <submittedName>
        <fullName evidence="1">Uncharacterized protein</fullName>
    </submittedName>
</protein>
<accession>A0A545ATU2</accession>
<dbReference type="InParanoid" id="A0A545ATU2"/>
<dbReference type="RefSeq" id="WP_142704663.1">
    <property type="nucleotide sequence ID" value="NZ_VIRS01000007.1"/>
</dbReference>
<dbReference type="OrthoDB" id="4227459at2"/>
<dbReference type="EMBL" id="VIRS01000007">
    <property type="protein sequence ID" value="TQS44681.1"/>
    <property type="molecule type" value="Genomic_DNA"/>
</dbReference>
<evidence type="ECO:0000313" key="1">
    <source>
        <dbReference type="EMBL" id="TQS44681.1"/>
    </source>
</evidence>
<comment type="caution">
    <text evidence="1">The sequence shown here is derived from an EMBL/GenBank/DDBJ whole genome shotgun (WGS) entry which is preliminary data.</text>
</comment>
<sequence>MTPVHYVRRSGWWIFRTCRTVETLDVTVGVDFRGVGDGSFGVVTAFCSGVVRCPDWVKEAADSQ</sequence>
<gene>
    <name evidence="1" type="ORF">FL583_11940</name>
</gene>
<dbReference type="AlphaFoldDB" id="A0A545ATU2"/>
<dbReference type="Proteomes" id="UP000317982">
    <property type="component" value="Unassembled WGS sequence"/>
</dbReference>
<proteinExistence type="predicted"/>
<keyword evidence="2" id="KW-1185">Reference proteome</keyword>
<evidence type="ECO:0000313" key="2">
    <source>
        <dbReference type="Proteomes" id="UP000317982"/>
    </source>
</evidence>
<organism evidence="1 2">
    <name type="scientific">Cryptosporangium phraense</name>
    <dbReference type="NCBI Taxonomy" id="2593070"/>
    <lineage>
        <taxon>Bacteria</taxon>
        <taxon>Bacillati</taxon>
        <taxon>Actinomycetota</taxon>
        <taxon>Actinomycetes</taxon>
        <taxon>Cryptosporangiales</taxon>
        <taxon>Cryptosporangiaceae</taxon>
        <taxon>Cryptosporangium</taxon>
    </lineage>
</organism>